<dbReference type="PROSITE" id="PS51257">
    <property type="entry name" value="PROKAR_LIPOPROTEIN"/>
    <property type="match status" value="1"/>
</dbReference>
<dbReference type="Proteomes" id="UP000290848">
    <property type="component" value="Unassembled WGS sequence"/>
</dbReference>
<dbReference type="Pfam" id="PF14054">
    <property type="entry name" value="DUF4249"/>
    <property type="match status" value="1"/>
</dbReference>
<keyword evidence="1" id="KW-0732">Signal</keyword>
<dbReference type="AlphaFoldDB" id="A0A4Q0MD24"/>
<accession>A0A4Q0MD24</accession>
<evidence type="ECO:0000313" key="2">
    <source>
        <dbReference type="EMBL" id="RXF71115.1"/>
    </source>
</evidence>
<dbReference type="EMBL" id="RXOC01000003">
    <property type="protein sequence ID" value="RXF71115.1"/>
    <property type="molecule type" value="Genomic_DNA"/>
</dbReference>
<reference evidence="2 3" key="1">
    <citation type="submission" date="2018-12" db="EMBL/GenBank/DDBJ databases">
        <title>The Draft Genome Sequence of the Soil Bacterium Pedobacter tournemirensis R1.</title>
        <authorList>
            <person name="He J."/>
        </authorList>
    </citation>
    <scope>NUCLEOTIDE SEQUENCE [LARGE SCALE GENOMIC DNA]</scope>
    <source>
        <strain evidence="2 3">R1</strain>
    </source>
</reference>
<gene>
    <name evidence="2" type="ORF">EKH83_05300</name>
</gene>
<evidence type="ECO:0000256" key="1">
    <source>
        <dbReference type="SAM" id="SignalP"/>
    </source>
</evidence>
<evidence type="ECO:0000313" key="3">
    <source>
        <dbReference type="Proteomes" id="UP000290848"/>
    </source>
</evidence>
<feature type="signal peptide" evidence="1">
    <location>
        <begin position="1"/>
        <end position="20"/>
    </location>
</feature>
<proteinExistence type="predicted"/>
<dbReference type="InterPro" id="IPR025345">
    <property type="entry name" value="DUF4249"/>
</dbReference>
<organism evidence="2 3">
    <name type="scientific">Arcticibacter tournemirensis</name>
    <dbReference type="NCBI Taxonomy" id="699437"/>
    <lineage>
        <taxon>Bacteria</taxon>
        <taxon>Pseudomonadati</taxon>
        <taxon>Bacteroidota</taxon>
        <taxon>Sphingobacteriia</taxon>
        <taxon>Sphingobacteriales</taxon>
        <taxon>Sphingobacteriaceae</taxon>
        <taxon>Arcticibacter</taxon>
    </lineage>
</organism>
<comment type="caution">
    <text evidence="2">The sequence shown here is derived from an EMBL/GenBank/DDBJ whole genome shotgun (WGS) entry which is preliminary data.</text>
</comment>
<protein>
    <submittedName>
        <fullName evidence="2">DUF4249 domain-containing protein</fullName>
    </submittedName>
</protein>
<sequence>MIMKILKLILILLAPVLLFSACEDPIDIDVKDGKPALVVEGWLTDRPENHYVKLYTTKAVGSSNDFEPVRNATLILSDDAGHTEQLKEVSAGKYEISAIRGVEARTYTLRIQTAEGSYEAVSKMPRLSMAPDSLTFKYEEKSIIYEQEGYYPYIHGQELPGEDDFIQVKLFKNNRYLNSVDDINIFPDKFVDGNYIDMGLEIDSAFAAGDTIRAEVWSLTENAYYFWADLQTQLRNGGIFASPLTNTRTNVKKLTENSKDVIGYFGISLVGTVEKKIE</sequence>
<name>A0A4Q0MD24_9SPHI</name>
<feature type="chain" id="PRO_5020905989" evidence="1">
    <location>
        <begin position="21"/>
        <end position="278"/>
    </location>
</feature>